<dbReference type="RefSeq" id="WP_109158551.1">
    <property type="nucleotide sequence ID" value="NZ_QEYI01000005.1"/>
</dbReference>
<reference evidence="8 9" key="1">
    <citation type="submission" date="2018-05" db="EMBL/GenBank/DDBJ databases">
        <title>Antimicrobial susceptibility testing and genomic analysis of Arcobacter skirrowii strains and one Arcobacter butzleri isolated from German poultry farms.</title>
        <authorList>
            <person name="Haenel I."/>
            <person name="Hotzel H."/>
            <person name="Tomaso H."/>
            <person name="Busch A."/>
        </authorList>
    </citation>
    <scope>NUCLEOTIDE SEQUENCE [LARGE SCALE GENOMIC DNA]</scope>
    <source>
        <strain evidence="9">v</strain>
    </source>
</reference>
<dbReference type="STRING" id="28200.GCA_001572935_01220"/>
<dbReference type="InterPro" id="IPR000014">
    <property type="entry name" value="PAS"/>
</dbReference>
<dbReference type="Gene3D" id="1.10.287.950">
    <property type="entry name" value="Methyl-accepting chemotaxis protein"/>
    <property type="match status" value="1"/>
</dbReference>
<dbReference type="AlphaFoldDB" id="A0A2U2BZW2"/>
<dbReference type="PROSITE" id="PS50111">
    <property type="entry name" value="CHEMOTAXIS_TRANSDUC_2"/>
    <property type="match status" value="1"/>
</dbReference>
<evidence type="ECO:0000313" key="9">
    <source>
        <dbReference type="Proteomes" id="UP000245014"/>
    </source>
</evidence>
<evidence type="ECO:0000259" key="6">
    <source>
        <dbReference type="PROSITE" id="PS50113"/>
    </source>
</evidence>
<dbReference type="InterPro" id="IPR035965">
    <property type="entry name" value="PAS-like_dom_sf"/>
</dbReference>
<dbReference type="GO" id="GO:0007165">
    <property type="term" value="P:signal transduction"/>
    <property type="evidence" value="ECO:0007669"/>
    <property type="project" value="UniProtKB-KW"/>
</dbReference>
<dbReference type="GO" id="GO:0006935">
    <property type="term" value="P:chemotaxis"/>
    <property type="evidence" value="ECO:0007669"/>
    <property type="project" value="InterPro"/>
</dbReference>
<dbReference type="Gene3D" id="3.30.450.20">
    <property type="entry name" value="PAS domain"/>
    <property type="match status" value="2"/>
</dbReference>
<evidence type="ECO:0000313" key="8">
    <source>
        <dbReference type="EMBL" id="PWE20962.1"/>
    </source>
</evidence>
<dbReference type="PROSITE" id="PS50192">
    <property type="entry name" value="T_SNARE"/>
    <property type="match status" value="1"/>
</dbReference>
<dbReference type="PANTHER" id="PTHR24422">
    <property type="entry name" value="CHEMOTAXIS PROTEIN METHYLTRANSFERASE"/>
    <property type="match status" value="1"/>
</dbReference>
<organism evidence="8 9">
    <name type="scientific">Aliarcobacter skirrowii</name>
    <dbReference type="NCBI Taxonomy" id="28200"/>
    <lineage>
        <taxon>Bacteria</taxon>
        <taxon>Pseudomonadati</taxon>
        <taxon>Campylobacterota</taxon>
        <taxon>Epsilonproteobacteria</taxon>
        <taxon>Campylobacterales</taxon>
        <taxon>Arcobacteraceae</taxon>
        <taxon>Aliarcobacter</taxon>
    </lineage>
</organism>
<evidence type="ECO:0000256" key="1">
    <source>
        <dbReference type="PROSITE-ProRule" id="PRU00284"/>
    </source>
</evidence>
<dbReference type="EMBL" id="QEYI01000005">
    <property type="protein sequence ID" value="PWE20962.1"/>
    <property type="molecule type" value="Genomic_DNA"/>
</dbReference>
<name>A0A2U2BZW2_9BACT</name>
<evidence type="ECO:0000256" key="3">
    <source>
        <dbReference type="SAM" id="MobiDB-lite"/>
    </source>
</evidence>
<evidence type="ECO:0000256" key="2">
    <source>
        <dbReference type="SAM" id="Coils"/>
    </source>
</evidence>
<dbReference type="GO" id="GO:0016020">
    <property type="term" value="C:membrane"/>
    <property type="evidence" value="ECO:0007669"/>
    <property type="project" value="InterPro"/>
</dbReference>
<evidence type="ECO:0000259" key="7">
    <source>
        <dbReference type="PROSITE" id="PS50192"/>
    </source>
</evidence>
<dbReference type="SUPFAM" id="SSF55785">
    <property type="entry name" value="PYP-like sensor domain (PAS domain)"/>
    <property type="match status" value="2"/>
</dbReference>
<feature type="domain" description="PAS" evidence="5">
    <location>
        <begin position="143"/>
        <end position="173"/>
    </location>
</feature>
<dbReference type="InterPro" id="IPR050903">
    <property type="entry name" value="Bact_Chemotaxis_MeTrfase"/>
</dbReference>
<dbReference type="InterPro" id="IPR001610">
    <property type="entry name" value="PAC"/>
</dbReference>
<dbReference type="SMART" id="SM00091">
    <property type="entry name" value="PAS"/>
    <property type="match status" value="2"/>
</dbReference>
<protein>
    <submittedName>
        <fullName evidence="8">Methyl-accepting chemotaxis protein</fullName>
    </submittedName>
</protein>
<feature type="domain" description="Methyl-accepting transducer" evidence="4">
    <location>
        <begin position="255"/>
        <end position="484"/>
    </location>
</feature>
<dbReference type="InterPro" id="IPR004090">
    <property type="entry name" value="Chemotax_Me-accpt_rcpt"/>
</dbReference>
<dbReference type="CDD" id="cd00130">
    <property type="entry name" value="PAS"/>
    <property type="match status" value="2"/>
</dbReference>
<dbReference type="SMART" id="SM00283">
    <property type="entry name" value="MA"/>
    <property type="match status" value="1"/>
</dbReference>
<keyword evidence="1" id="KW-0807">Transducer</keyword>
<dbReference type="InterPro" id="IPR000727">
    <property type="entry name" value="T_SNARE_dom"/>
</dbReference>
<evidence type="ECO:0000259" key="5">
    <source>
        <dbReference type="PROSITE" id="PS50112"/>
    </source>
</evidence>
<gene>
    <name evidence="8" type="ORF">DF188_07220</name>
</gene>
<dbReference type="Proteomes" id="UP000245014">
    <property type="component" value="Unassembled WGS sequence"/>
</dbReference>
<dbReference type="Pfam" id="PF00015">
    <property type="entry name" value="MCPsignal"/>
    <property type="match status" value="1"/>
</dbReference>
<feature type="domain" description="T-SNARE coiled-coil homology" evidence="7">
    <location>
        <begin position="414"/>
        <end position="476"/>
    </location>
</feature>
<dbReference type="PRINTS" id="PR00260">
    <property type="entry name" value="CHEMTRNSDUCR"/>
</dbReference>
<accession>A0A2U2BZW2</accession>
<dbReference type="GO" id="GO:0004888">
    <property type="term" value="F:transmembrane signaling receptor activity"/>
    <property type="evidence" value="ECO:0007669"/>
    <property type="project" value="InterPro"/>
</dbReference>
<dbReference type="PROSITE" id="PS50113">
    <property type="entry name" value="PAC"/>
    <property type="match status" value="1"/>
</dbReference>
<dbReference type="InterPro" id="IPR004089">
    <property type="entry name" value="MCPsignal_dom"/>
</dbReference>
<evidence type="ECO:0000259" key="4">
    <source>
        <dbReference type="PROSITE" id="PS50111"/>
    </source>
</evidence>
<keyword evidence="2" id="KW-0175">Coiled coil</keyword>
<dbReference type="PANTHER" id="PTHR24422:SF10">
    <property type="entry name" value="CHEMOTAXIS PROTEIN METHYLTRANSFERASE 2"/>
    <property type="match status" value="1"/>
</dbReference>
<feature type="region of interest" description="Disordered" evidence="3">
    <location>
        <begin position="475"/>
        <end position="494"/>
    </location>
</feature>
<proteinExistence type="predicted"/>
<dbReference type="PROSITE" id="PS50112">
    <property type="entry name" value="PAS"/>
    <property type="match status" value="1"/>
</dbReference>
<dbReference type="SUPFAM" id="SSF58104">
    <property type="entry name" value="Methyl-accepting chemotaxis protein (MCP) signaling domain"/>
    <property type="match status" value="1"/>
</dbReference>
<dbReference type="InterPro" id="IPR000700">
    <property type="entry name" value="PAS-assoc_C"/>
</dbReference>
<feature type="domain" description="PAC" evidence="6">
    <location>
        <begin position="80"/>
        <end position="132"/>
    </location>
</feature>
<dbReference type="NCBIfam" id="TIGR00229">
    <property type="entry name" value="sensory_box"/>
    <property type="match status" value="2"/>
</dbReference>
<dbReference type="Pfam" id="PF13426">
    <property type="entry name" value="PAS_9"/>
    <property type="match status" value="2"/>
</dbReference>
<comment type="caution">
    <text evidence="8">The sequence shown here is derived from an EMBL/GenBank/DDBJ whole genome shotgun (WGS) entry which is preliminary data.</text>
</comment>
<feature type="coiled-coil region" evidence="2">
    <location>
        <begin position="256"/>
        <end position="346"/>
    </location>
</feature>
<dbReference type="SMART" id="SM00086">
    <property type="entry name" value="PAC"/>
    <property type="match status" value="2"/>
</dbReference>
<sequence>MFLSNKFDRFQLDAIDEAFAVVHFKPNGTILKANKNFLNIMGYSLEEIRGENHKIFCEDSFANSAEYKQAWDAVNRGVSISADVKRVKRDGKFVFFKATYMPIKNSQKSVVEVVLLAQDITKNRLNDLYFRGQVDAINKSQAVIEFDMQGNILNANKNFLDTVGYSKDEIVGKHHSIFCEESYKNSNEYKEFWKKLNSGEFDSAEYLRIGKNEKEVWIQATYNPIFDLDGKPFKVVKYATDISLKKFAMFEVGKKIEDLTKSLQDLQNASTTMVKEADVSMKGSQEVSVSIEELDAAVVELSNKIENMLSSITNISNTTSESEKIVLEAKEQSKESSNAMLKLNEESIKIGDTIEVISQIAFQTNILSLNAAVEAATAGEAGKGFAVVAQEVRNLATRSNEAAKNINEAIGLIQNLVKNSLDSIHKIDDKIENISNISSTISSSVREQQVISNELASNASQTSQTLNQISQNMVRVSSSTSNTDKEAKTTQKSSNELIEISNELIEKLKVLN</sequence>